<keyword evidence="1" id="KW-0812">Transmembrane</keyword>
<evidence type="ECO:0000313" key="3">
    <source>
        <dbReference type="Proteomes" id="UP000287908"/>
    </source>
</evidence>
<keyword evidence="1" id="KW-0472">Membrane</keyword>
<dbReference type="Pfam" id="PF07386">
    <property type="entry name" value="DUF1499"/>
    <property type="match status" value="1"/>
</dbReference>
<sequence length="235" mass="25909">MKTIHNLLIALGFLSLILLAVSGLLYQAEILTLGASFTLLRWSAYLAAGMVVLNLILYIFKRPKGARAGLSALSIIAAAIAFYLPYSFYQTAQSVPPIHDISTDLINPPKFDAIAPLRADASNPVEYPGEETAEQQREAYPDLETYITDEDVDAVFAKALQAANDMGWEVVASNAEEGRIEATDTTTWFGFKDDVVIRIQQVEGQTHLDIRSKSRVGRSDVGKNAERIREYLAKL</sequence>
<dbReference type="AlphaFoldDB" id="A0A432ZGH5"/>
<dbReference type="OrthoDB" id="1523552at2"/>
<evidence type="ECO:0000313" key="2">
    <source>
        <dbReference type="EMBL" id="RUO77004.1"/>
    </source>
</evidence>
<feature type="transmembrane region" description="Helical" evidence="1">
    <location>
        <begin position="43"/>
        <end position="60"/>
    </location>
</feature>
<organism evidence="2 3">
    <name type="scientific">Idiomarina seosinensis</name>
    <dbReference type="NCBI Taxonomy" id="281739"/>
    <lineage>
        <taxon>Bacteria</taxon>
        <taxon>Pseudomonadati</taxon>
        <taxon>Pseudomonadota</taxon>
        <taxon>Gammaproteobacteria</taxon>
        <taxon>Alteromonadales</taxon>
        <taxon>Idiomarinaceae</taxon>
        <taxon>Idiomarina</taxon>
    </lineage>
</organism>
<keyword evidence="3" id="KW-1185">Reference proteome</keyword>
<feature type="transmembrane region" description="Helical" evidence="1">
    <location>
        <begin position="72"/>
        <end position="89"/>
    </location>
</feature>
<protein>
    <submittedName>
        <fullName evidence="2">DUF1499 domain-containing protein</fullName>
    </submittedName>
</protein>
<accession>A0A432ZGH5</accession>
<reference evidence="2 3" key="1">
    <citation type="journal article" date="2011" name="Front. Microbiol.">
        <title>Genomic signatures of strain selection and enhancement in Bacillus atrophaeus var. globigii, a historical biowarfare simulant.</title>
        <authorList>
            <person name="Gibbons H.S."/>
            <person name="Broomall S.M."/>
            <person name="McNew L.A."/>
            <person name="Daligault H."/>
            <person name="Chapman C."/>
            <person name="Bruce D."/>
            <person name="Karavis M."/>
            <person name="Krepps M."/>
            <person name="McGregor P.A."/>
            <person name="Hong C."/>
            <person name="Park K.H."/>
            <person name="Akmal A."/>
            <person name="Feldman A."/>
            <person name="Lin J.S."/>
            <person name="Chang W.E."/>
            <person name="Higgs B.W."/>
            <person name="Demirev P."/>
            <person name="Lindquist J."/>
            <person name="Liem A."/>
            <person name="Fochler E."/>
            <person name="Read T.D."/>
            <person name="Tapia R."/>
            <person name="Johnson S."/>
            <person name="Bishop-Lilly K.A."/>
            <person name="Detter C."/>
            <person name="Han C."/>
            <person name="Sozhamannan S."/>
            <person name="Rosenzweig C.N."/>
            <person name="Skowronski E.W."/>
        </authorList>
    </citation>
    <scope>NUCLEOTIDE SEQUENCE [LARGE SCALE GENOMIC DNA]</scope>
    <source>
        <strain evidence="2 3">CL-SP19</strain>
    </source>
</reference>
<keyword evidence="1" id="KW-1133">Transmembrane helix</keyword>
<gene>
    <name evidence="2" type="ORF">CWI81_00405</name>
</gene>
<proteinExistence type="predicted"/>
<dbReference type="RefSeq" id="WP_126783275.1">
    <property type="nucleotide sequence ID" value="NZ_PIQF01000001.1"/>
</dbReference>
<dbReference type="EMBL" id="PIQF01000001">
    <property type="protein sequence ID" value="RUO77004.1"/>
    <property type="molecule type" value="Genomic_DNA"/>
</dbReference>
<name>A0A432ZGH5_9GAMM</name>
<dbReference type="Proteomes" id="UP000287908">
    <property type="component" value="Unassembled WGS sequence"/>
</dbReference>
<dbReference type="InterPro" id="IPR010865">
    <property type="entry name" value="DUF1499"/>
</dbReference>
<evidence type="ECO:0000256" key="1">
    <source>
        <dbReference type="SAM" id="Phobius"/>
    </source>
</evidence>
<comment type="caution">
    <text evidence="2">The sequence shown here is derived from an EMBL/GenBank/DDBJ whole genome shotgun (WGS) entry which is preliminary data.</text>
</comment>